<sequence length="369" mass="39241">MASHAAKVNRDIERWLGAGMIDAGTAEKLRADVEAHARRGFSFGAILAMLSALLFGAAILIFVAANWEDFPRLARVVMLFAVILGTYVVGAWLVVRDQRAAGEAAWIVGGAAFGASIALIGQMYHLSGDEAAAILTWCFGVAAASLLLRSSALNVGAVALACTWLWIDSWDFWRDEPLPLTWLALAAALWALSLWTQSRAARHLIILALVFYAVMAHLRTGHIAVPIGLAIVSTAFLLAAVHAEAAVERLLRLGGGAAVHALIGFSTAMMLIQIEFMEGWGFILAALVTFAGSIAALVLAGRDSRALRWLAYLLFGVELCVVYVNTVGTMLGTAGFFLAAGLVLAVMAFVIIRLERRLATRPANAGAAT</sequence>
<keyword evidence="1" id="KW-0472">Membrane</keyword>
<dbReference type="Pfam" id="PF09925">
    <property type="entry name" value="DUF2157"/>
    <property type="match status" value="1"/>
</dbReference>
<dbReference type="OrthoDB" id="7353197at2"/>
<feature type="domain" description="DUF2157" evidence="2">
    <location>
        <begin position="13"/>
        <end position="153"/>
    </location>
</feature>
<feature type="transmembrane region" description="Helical" evidence="1">
    <location>
        <begin position="73"/>
        <end position="95"/>
    </location>
</feature>
<feature type="transmembrane region" description="Helical" evidence="1">
    <location>
        <begin position="45"/>
        <end position="67"/>
    </location>
</feature>
<feature type="transmembrane region" description="Helical" evidence="1">
    <location>
        <begin position="223"/>
        <end position="241"/>
    </location>
</feature>
<gene>
    <name evidence="3" type="ORF">FQ775_01800</name>
</gene>
<accession>A0A5B8KUD5</accession>
<feature type="transmembrane region" description="Helical" evidence="1">
    <location>
        <begin position="330"/>
        <end position="352"/>
    </location>
</feature>
<feature type="transmembrane region" description="Helical" evidence="1">
    <location>
        <begin position="253"/>
        <end position="274"/>
    </location>
</feature>
<keyword evidence="1" id="KW-0812">Transmembrane</keyword>
<dbReference type="EMBL" id="CP042301">
    <property type="protein sequence ID" value="QDY99201.1"/>
    <property type="molecule type" value="Genomic_DNA"/>
</dbReference>
<keyword evidence="4" id="KW-1185">Reference proteome</keyword>
<dbReference type="Proteomes" id="UP000321389">
    <property type="component" value="Chromosome"/>
</dbReference>
<reference evidence="3" key="1">
    <citation type="submission" date="2020-04" db="EMBL/GenBank/DDBJ databases">
        <title>Nitratireductor sp. nov. isolated from mangrove soil.</title>
        <authorList>
            <person name="Ye Y."/>
        </authorList>
    </citation>
    <scope>NUCLEOTIDE SEQUENCE</scope>
    <source>
        <strain evidence="3">SY7</strain>
    </source>
</reference>
<feature type="transmembrane region" description="Helical" evidence="1">
    <location>
        <begin position="306"/>
        <end position="324"/>
    </location>
</feature>
<feature type="transmembrane region" description="Helical" evidence="1">
    <location>
        <begin position="104"/>
        <end position="125"/>
    </location>
</feature>
<evidence type="ECO:0000259" key="2">
    <source>
        <dbReference type="Pfam" id="PF09925"/>
    </source>
</evidence>
<evidence type="ECO:0000256" key="1">
    <source>
        <dbReference type="SAM" id="Phobius"/>
    </source>
</evidence>
<dbReference type="AlphaFoldDB" id="A0A5B8KUD5"/>
<feature type="transmembrane region" description="Helical" evidence="1">
    <location>
        <begin position="179"/>
        <end position="195"/>
    </location>
</feature>
<protein>
    <submittedName>
        <fullName evidence="3">DUF2157 domain-containing protein</fullName>
    </submittedName>
</protein>
<proteinExistence type="predicted"/>
<name>A0A5B8KUD5_9HYPH</name>
<evidence type="ECO:0000313" key="3">
    <source>
        <dbReference type="EMBL" id="QDY99201.1"/>
    </source>
</evidence>
<dbReference type="KEGG" id="niy:FQ775_01800"/>
<organism evidence="3 4">
    <name type="scientific">Nitratireductor mangrovi</name>
    <dbReference type="NCBI Taxonomy" id="2599600"/>
    <lineage>
        <taxon>Bacteria</taxon>
        <taxon>Pseudomonadati</taxon>
        <taxon>Pseudomonadota</taxon>
        <taxon>Alphaproteobacteria</taxon>
        <taxon>Hyphomicrobiales</taxon>
        <taxon>Phyllobacteriaceae</taxon>
        <taxon>Nitratireductor</taxon>
    </lineage>
</organism>
<dbReference type="RefSeq" id="WP_146297851.1">
    <property type="nucleotide sequence ID" value="NZ_CP042301.2"/>
</dbReference>
<dbReference type="InterPro" id="IPR018677">
    <property type="entry name" value="DUF2157"/>
</dbReference>
<feature type="transmembrane region" description="Helical" evidence="1">
    <location>
        <begin position="280"/>
        <end position="299"/>
    </location>
</feature>
<feature type="transmembrane region" description="Helical" evidence="1">
    <location>
        <begin position="155"/>
        <end position="173"/>
    </location>
</feature>
<evidence type="ECO:0000313" key="4">
    <source>
        <dbReference type="Proteomes" id="UP000321389"/>
    </source>
</evidence>
<feature type="transmembrane region" description="Helical" evidence="1">
    <location>
        <begin position="131"/>
        <end position="148"/>
    </location>
</feature>
<feature type="transmembrane region" description="Helical" evidence="1">
    <location>
        <begin position="200"/>
        <end position="217"/>
    </location>
</feature>
<keyword evidence="1" id="KW-1133">Transmembrane helix</keyword>